<protein>
    <submittedName>
        <fullName evidence="2">Uncharacterized protein</fullName>
    </submittedName>
</protein>
<accession>A0A5B7GHN8</accession>
<feature type="transmembrane region" description="Helical" evidence="1">
    <location>
        <begin position="79"/>
        <end position="99"/>
    </location>
</feature>
<dbReference type="EMBL" id="VSRR010016708">
    <property type="protein sequence ID" value="MPC59611.1"/>
    <property type="molecule type" value="Genomic_DNA"/>
</dbReference>
<dbReference type="AlphaFoldDB" id="A0A5B7GHN8"/>
<gene>
    <name evidence="2" type="ORF">E2C01_053634</name>
</gene>
<keyword evidence="1" id="KW-0472">Membrane</keyword>
<evidence type="ECO:0000313" key="3">
    <source>
        <dbReference type="Proteomes" id="UP000324222"/>
    </source>
</evidence>
<proteinExistence type="predicted"/>
<comment type="caution">
    <text evidence="2">The sequence shown here is derived from an EMBL/GenBank/DDBJ whole genome shotgun (WGS) entry which is preliminary data.</text>
</comment>
<reference evidence="2 3" key="1">
    <citation type="submission" date="2019-05" db="EMBL/GenBank/DDBJ databases">
        <title>Another draft genome of Portunus trituberculatus and its Hox gene families provides insights of decapod evolution.</title>
        <authorList>
            <person name="Jeong J.-H."/>
            <person name="Song I."/>
            <person name="Kim S."/>
            <person name="Choi T."/>
            <person name="Kim D."/>
            <person name="Ryu S."/>
            <person name="Kim W."/>
        </authorList>
    </citation>
    <scope>NUCLEOTIDE SEQUENCE [LARGE SCALE GENOMIC DNA]</scope>
    <source>
        <tissue evidence="2">Muscle</tissue>
    </source>
</reference>
<keyword evidence="3" id="KW-1185">Reference proteome</keyword>
<keyword evidence="1" id="KW-1133">Transmembrane helix</keyword>
<keyword evidence="1" id="KW-0812">Transmembrane</keyword>
<organism evidence="2 3">
    <name type="scientific">Portunus trituberculatus</name>
    <name type="common">Swimming crab</name>
    <name type="synonym">Neptunus trituberculatus</name>
    <dbReference type="NCBI Taxonomy" id="210409"/>
    <lineage>
        <taxon>Eukaryota</taxon>
        <taxon>Metazoa</taxon>
        <taxon>Ecdysozoa</taxon>
        <taxon>Arthropoda</taxon>
        <taxon>Crustacea</taxon>
        <taxon>Multicrustacea</taxon>
        <taxon>Malacostraca</taxon>
        <taxon>Eumalacostraca</taxon>
        <taxon>Eucarida</taxon>
        <taxon>Decapoda</taxon>
        <taxon>Pleocyemata</taxon>
        <taxon>Brachyura</taxon>
        <taxon>Eubrachyura</taxon>
        <taxon>Portunoidea</taxon>
        <taxon>Portunidae</taxon>
        <taxon>Portuninae</taxon>
        <taxon>Portunus</taxon>
    </lineage>
</organism>
<evidence type="ECO:0000256" key="1">
    <source>
        <dbReference type="SAM" id="Phobius"/>
    </source>
</evidence>
<evidence type="ECO:0000313" key="2">
    <source>
        <dbReference type="EMBL" id="MPC59611.1"/>
    </source>
</evidence>
<dbReference type="Proteomes" id="UP000324222">
    <property type="component" value="Unassembled WGS sequence"/>
</dbReference>
<sequence>MGAGPNLAILLTPTETDLELQGCGGRQVVVVGGSADGGDFPWLRRHGGLRWDRRPRLGHGRDTFLPSRAAGDEYTVTPAVLGAVLLPLLLLLLFSHVVFEAADIRGHDM</sequence>
<name>A0A5B7GHN8_PORTR</name>